<dbReference type="InterPro" id="IPR029071">
    <property type="entry name" value="Ubiquitin-like_domsf"/>
</dbReference>
<evidence type="ECO:0000256" key="1">
    <source>
        <dbReference type="SAM" id="MobiDB-lite"/>
    </source>
</evidence>
<dbReference type="EMBL" id="ML143433">
    <property type="protein sequence ID" value="TBU27348.1"/>
    <property type="molecule type" value="Genomic_DNA"/>
</dbReference>
<feature type="region of interest" description="Disordered" evidence="1">
    <location>
        <begin position="203"/>
        <end position="229"/>
    </location>
</feature>
<dbReference type="PROSITE" id="PS50053">
    <property type="entry name" value="UBIQUITIN_2"/>
    <property type="match status" value="1"/>
</dbReference>
<name>A0A4Q9MKN9_9APHY</name>
<feature type="region of interest" description="Disordered" evidence="1">
    <location>
        <begin position="52"/>
        <end position="108"/>
    </location>
</feature>
<feature type="compositionally biased region" description="Acidic residues" evidence="1">
    <location>
        <begin position="70"/>
        <end position="81"/>
    </location>
</feature>
<protein>
    <submittedName>
        <fullName evidence="3">Ubiquitin-related domain-containing protein</fullName>
    </submittedName>
</protein>
<reference evidence="3" key="1">
    <citation type="submission" date="2019-01" db="EMBL/GenBank/DDBJ databases">
        <title>Draft genome sequences of three monokaryotic isolates of the white-rot basidiomycete fungus Dichomitus squalens.</title>
        <authorList>
            <consortium name="DOE Joint Genome Institute"/>
            <person name="Lopez S.C."/>
            <person name="Andreopoulos B."/>
            <person name="Pangilinan J."/>
            <person name="Lipzen A."/>
            <person name="Riley R."/>
            <person name="Ahrendt S."/>
            <person name="Ng V."/>
            <person name="Barry K."/>
            <person name="Daum C."/>
            <person name="Grigoriev I.V."/>
            <person name="Hilden K.S."/>
            <person name="Makela M.R."/>
            <person name="de Vries R.P."/>
        </authorList>
    </citation>
    <scope>NUCLEOTIDE SEQUENCE [LARGE SCALE GENOMIC DNA]</scope>
    <source>
        <strain evidence="3">OM18370.1</strain>
    </source>
</reference>
<dbReference type="OrthoDB" id="1043111at2759"/>
<dbReference type="Proteomes" id="UP000292957">
    <property type="component" value="Unassembled WGS sequence"/>
</dbReference>
<dbReference type="InterPro" id="IPR039540">
    <property type="entry name" value="UBL3-like_ubiquitin_dom"/>
</dbReference>
<proteinExistence type="predicted"/>
<sequence length="238" mass="25562">MAQTSLDPTHTPATVHARLPRPASIENALALQAAQATFSPLCPSARTSYTRVDFSGANTPRGDFVGVDAHDDDDDDDDGDEENGRQDGRIGEEGGEGAREEPAIPQTPQVSLTFLLVSGRRRTMSFEPETTVGRVKELVWNAWPNDWQDERPPAPSYLRILYLGKILQDEDSLDKVSFPTSVPSSAPASTIVHLSIRAYAPQAEDVPKKKRRGANASSGAAPGDAEDQAGCCSSCVIC</sequence>
<feature type="domain" description="Ubiquitin-like" evidence="2">
    <location>
        <begin position="110"/>
        <end position="178"/>
    </location>
</feature>
<accession>A0A4Q9MKN9</accession>
<dbReference type="InterPro" id="IPR000626">
    <property type="entry name" value="Ubiquitin-like_dom"/>
</dbReference>
<dbReference type="Pfam" id="PF13881">
    <property type="entry name" value="Rad60-SLD_2"/>
    <property type="match status" value="1"/>
</dbReference>
<organism evidence="3">
    <name type="scientific">Dichomitus squalens</name>
    <dbReference type="NCBI Taxonomy" id="114155"/>
    <lineage>
        <taxon>Eukaryota</taxon>
        <taxon>Fungi</taxon>
        <taxon>Dikarya</taxon>
        <taxon>Basidiomycota</taxon>
        <taxon>Agaricomycotina</taxon>
        <taxon>Agaricomycetes</taxon>
        <taxon>Polyporales</taxon>
        <taxon>Polyporaceae</taxon>
        <taxon>Dichomitus</taxon>
    </lineage>
</organism>
<dbReference type="Gene3D" id="3.10.20.90">
    <property type="entry name" value="Phosphatidylinositol 3-kinase Catalytic Subunit, Chain A, domain 1"/>
    <property type="match status" value="1"/>
</dbReference>
<evidence type="ECO:0000259" key="2">
    <source>
        <dbReference type="PROSITE" id="PS50053"/>
    </source>
</evidence>
<dbReference type="AlphaFoldDB" id="A0A4Q9MKN9"/>
<evidence type="ECO:0000313" key="3">
    <source>
        <dbReference type="EMBL" id="TBU27348.1"/>
    </source>
</evidence>
<gene>
    <name evidence="3" type="ORF">BD311DRAFT_665548</name>
</gene>
<dbReference type="SUPFAM" id="SSF54236">
    <property type="entry name" value="Ubiquitin-like"/>
    <property type="match status" value="1"/>
</dbReference>
<dbReference type="InterPro" id="IPR040015">
    <property type="entry name" value="UBL3-like"/>
</dbReference>
<dbReference type="PANTHER" id="PTHR13169:SF0">
    <property type="entry name" value="UBIQUITIN-LIKE PROTEIN 3"/>
    <property type="match status" value="1"/>
</dbReference>
<dbReference type="PANTHER" id="PTHR13169">
    <property type="entry name" value="UBIQUITIN-LIKE PROTEIN 3 HCG-1 PROTEIN"/>
    <property type="match status" value="1"/>
</dbReference>
<feature type="compositionally biased region" description="Basic and acidic residues" evidence="1">
    <location>
        <begin position="82"/>
        <end position="102"/>
    </location>
</feature>